<proteinExistence type="predicted"/>
<evidence type="ECO:0000259" key="2">
    <source>
        <dbReference type="SMART" id="SM00047"/>
    </source>
</evidence>
<dbReference type="AlphaFoldDB" id="A0A255GSD4"/>
<gene>
    <name evidence="3" type="ORF">CGZ93_14615</name>
</gene>
<evidence type="ECO:0000313" key="4">
    <source>
        <dbReference type="Proteomes" id="UP000216311"/>
    </source>
</evidence>
<protein>
    <recommendedName>
        <fullName evidence="2">Mannosyl-glycoprotein endo-beta-N-acetylglucosamidase-like domain-containing protein</fullName>
    </recommendedName>
</protein>
<sequence>MAPHARAAKAEFGVPVAVGLAQSAQETGYGHSAPGNNFYGIKCYRQVRSPVAFDCADRKTTEFVNGQKVDATESFRSYRSMADSVRDHGAFLRANSRYAPAFTRTEDPDGFARALQAAGYATDPTYADSLIRIMRAKNLYQYG</sequence>
<dbReference type="PANTHER" id="PTHR33308:SF9">
    <property type="entry name" value="PEPTIDOGLYCAN HYDROLASE FLGJ"/>
    <property type="match status" value="1"/>
</dbReference>
<name>A0A255GSD4_9ACTN</name>
<evidence type="ECO:0000313" key="3">
    <source>
        <dbReference type="EMBL" id="OYO18728.1"/>
    </source>
</evidence>
<dbReference type="InterPro" id="IPR051056">
    <property type="entry name" value="Glycosyl_Hydrolase_73"/>
</dbReference>
<reference evidence="3 4" key="1">
    <citation type="submission" date="2017-07" db="EMBL/GenBank/DDBJ databases">
        <title>Draft whole genome sequences of clinical Proprionibacteriaceae strains.</title>
        <authorList>
            <person name="Bernier A.-M."/>
            <person name="Bernard K."/>
            <person name="Domingo M.-C."/>
        </authorList>
    </citation>
    <scope>NUCLEOTIDE SEQUENCE [LARGE SCALE GENOMIC DNA]</scope>
    <source>
        <strain evidence="3 4">NML 130396</strain>
    </source>
</reference>
<comment type="caution">
    <text evidence="3">The sequence shown here is derived from an EMBL/GenBank/DDBJ whole genome shotgun (WGS) entry which is preliminary data.</text>
</comment>
<feature type="domain" description="Mannosyl-glycoprotein endo-beta-N-acetylglucosamidase-like" evidence="2">
    <location>
        <begin position="4"/>
        <end position="143"/>
    </location>
</feature>
<dbReference type="EMBL" id="NMVQ01000043">
    <property type="protein sequence ID" value="OYO18728.1"/>
    <property type="molecule type" value="Genomic_DNA"/>
</dbReference>
<dbReference type="GO" id="GO:0004040">
    <property type="term" value="F:amidase activity"/>
    <property type="evidence" value="ECO:0007669"/>
    <property type="project" value="InterPro"/>
</dbReference>
<keyword evidence="4" id="KW-1185">Reference proteome</keyword>
<evidence type="ECO:0000256" key="1">
    <source>
        <dbReference type="ARBA" id="ARBA00022801"/>
    </source>
</evidence>
<accession>A0A255GSD4</accession>
<organism evidence="3 4">
    <name type="scientific">Enemella dayhoffiae</name>
    <dbReference type="NCBI Taxonomy" id="2016507"/>
    <lineage>
        <taxon>Bacteria</taxon>
        <taxon>Bacillati</taxon>
        <taxon>Actinomycetota</taxon>
        <taxon>Actinomycetes</taxon>
        <taxon>Propionibacteriales</taxon>
        <taxon>Propionibacteriaceae</taxon>
        <taxon>Enemella</taxon>
    </lineage>
</organism>
<keyword evidence="1" id="KW-0378">Hydrolase</keyword>
<dbReference type="Gene3D" id="1.10.530.10">
    <property type="match status" value="1"/>
</dbReference>
<dbReference type="PANTHER" id="PTHR33308">
    <property type="entry name" value="PEPTIDOGLYCAN HYDROLASE FLGJ"/>
    <property type="match status" value="1"/>
</dbReference>
<dbReference type="PRINTS" id="PR01002">
    <property type="entry name" value="FLGFLGJ"/>
</dbReference>
<dbReference type="Proteomes" id="UP000216311">
    <property type="component" value="Unassembled WGS sequence"/>
</dbReference>
<dbReference type="InterPro" id="IPR002901">
    <property type="entry name" value="MGlyc_endo_b_GlcNAc-like_dom"/>
</dbReference>
<dbReference type="Pfam" id="PF01832">
    <property type="entry name" value="Glucosaminidase"/>
    <property type="match status" value="1"/>
</dbReference>
<dbReference type="SMART" id="SM00047">
    <property type="entry name" value="LYZ2"/>
    <property type="match status" value="1"/>
</dbReference>